<accession>A0A1H8MX92</accession>
<gene>
    <name evidence="2" type="ORF">SAMN05216267_102055</name>
</gene>
<name>A0A1H8MX92_9ACTN</name>
<dbReference type="EMBL" id="FODD01000020">
    <property type="protein sequence ID" value="SEO21886.1"/>
    <property type="molecule type" value="Genomic_DNA"/>
</dbReference>
<dbReference type="STRING" id="310780.SAMN05216267_102055"/>
<reference evidence="2 3" key="1">
    <citation type="submission" date="2016-10" db="EMBL/GenBank/DDBJ databases">
        <authorList>
            <person name="de Groot N.N."/>
        </authorList>
    </citation>
    <scope>NUCLEOTIDE SEQUENCE [LARGE SCALE GENOMIC DNA]</scope>
    <source>
        <strain evidence="2 3">CGMCC 4.2026</strain>
    </source>
</reference>
<dbReference type="AlphaFoldDB" id="A0A1H8MX92"/>
<dbReference type="Proteomes" id="UP000181951">
    <property type="component" value="Unassembled WGS sequence"/>
</dbReference>
<evidence type="ECO:0000256" key="1">
    <source>
        <dbReference type="SAM" id="MobiDB-lite"/>
    </source>
</evidence>
<organism evidence="2 3">
    <name type="scientific">Actinacidiphila rubida</name>
    <dbReference type="NCBI Taxonomy" id="310780"/>
    <lineage>
        <taxon>Bacteria</taxon>
        <taxon>Bacillati</taxon>
        <taxon>Actinomycetota</taxon>
        <taxon>Actinomycetes</taxon>
        <taxon>Kitasatosporales</taxon>
        <taxon>Streptomycetaceae</taxon>
        <taxon>Actinacidiphila</taxon>
    </lineage>
</organism>
<evidence type="ECO:0000313" key="2">
    <source>
        <dbReference type="EMBL" id="SEO21886.1"/>
    </source>
</evidence>
<evidence type="ECO:0000313" key="3">
    <source>
        <dbReference type="Proteomes" id="UP000181951"/>
    </source>
</evidence>
<sequence length="66" mass="7323">MRAHRYDTRPHWDKQTADGTPRDADPAAFLDFAAGPVDHVRGEPQAYAKVLDSTELAVLGTTDRPF</sequence>
<feature type="region of interest" description="Disordered" evidence="1">
    <location>
        <begin position="1"/>
        <end position="26"/>
    </location>
</feature>
<dbReference type="OrthoDB" id="4122803at2"/>
<dbReference type="RefSeq" id="WP_069464979.1">
    <property type="nucleotide sequence ID" value="NZ_FODD01000020.1"/>
</dbReference>
<protein>
    <submittedName>
        <fullName evidence="2">Uncharacterized protein</fullName>
    </submittedName>
</protein>
<proteinExistence type="predicted"/>
<keyword evidence="3" id="KW-1185">Reference proteome</keyword>
<feature type="compositionally biased region" description="Basic and acidic residues" evidence="1">
    <location>
        <begin position="1"/>
        <end position="25"/>
    </location>
</feature>